<proteinExistence type="predicted"/>
<organism evidence="3 4">
    <name type="scientific">Actinophytocola oryzae</name>
    <dbReference type="NCBI Taxonomy" id="502181"/>
    <lineage>
        <taxon>Bacteria</taxon>
        <taxon>Bacillati</taxon>
        <taxon>Actinomycetota</taxon>
        <taxon>Actinomycetes</taxon>
        <taxon>Pseudonocardiales</taxon>
        <taxon>Pseudonocardiaceae</taxon>
    </lineage>
</organism>
<feature type="region of interest" description="Disordered" evidence="1">
    <location>
        <begin position="48"/>
        <end position="209"/>
    </location>
</feature>
<gene>
    <name evidence="3" type="ORF">CLV71_103311</name>
</gene>
<feature type="compositionally biased region" description="Low complexity" evidence="1">
    <location>
        <begin position="58"/>
        <end position="104"/>
    </location>
</feature>
<dbReference type="AlphaFoldDB" id="A0A4R7VY34"/>
<evidence type="ECO:0000259" key="2">
    <source>
        <dbReference type="Pfam" id="PF09362"/>
    </source>
</evidence>
<dbReference type="PANTHER" id="PTHR43662:SF3">
    <property type="entry name" value="DOMAIN PROTEIN, PUTATIVE (AFU_ORTHOLOGUE AFUA_6G11970)-RELATED"/>
    <property type="match status" value="1"/>
</dbReference>
<protein>
    <submittedName>
        <fullName evidence="3">Uncharacterized protein DUF1996</fullName>
    </submittedName>
</protein>
<feature type="domain" description="DUF1996" evidence="2">
    <location>
        <begin position="257"/>
        <end position="447"/>
    </location>
</feature>
<dbReference type="Pfam" id="PF09362">
    <property type="entry name" value="DUF1996"/>
    <property type="match status" value="1"/>
</dbReference>
<dbReference type="Proteomes" id="UP000294927">
    <property type="component" value="Unassembled WGS sequence"/>
</dbReference>
<reference evidence="3 4" key="1">
    <citation type="submission" date="2019-03" db="EMBL/GenBank/DDBJ databases">
        <title>Genomic Encyclopedia of Archaeal and Bacterial Type Strains, Phase II (KMG-II): from individual species to whole genera.</title>
        <authorList>
            <person name="Goeker M."/>
        </authorList>
    </citation>
    <scope>NUCLEOTIDE SEQUENCE [LARGE SCALE GENOMIC DNA]</scope>
    <source>
        <strain evidence="3 4">DSM 45499</strain>
    </source>
</reference>
<feature type="compositionally biased region" description="Gly residues" evidence="1">
    <location>
        <begin position="142"/>
        <end position="164"/>
    </location>
</feature>
<sequence length="492" mass="51113">MGRHKNPQYNRKRLVVAGVAAVTTLGVAVGIGIYGNAFADQSNTAASQECLPAPPSVSVPATTTTTEAPPSETAPTEEPTDTETSSDTATDTGTDTASDTATDTATDEPTDTETSATDTSTSEDAPMDNYAADKLLSLNGHPGNGNGGRGNGGYGGGNNNGGHGQPPTQSSAPGDEGGPVPSETAPPVPPGDSMGQFPGGAQCQDALGPFPQDFVDIRKVRPSNVGQQSRRGGARNVFTVDCGTNKNGHGNSANMIAAPGNENGAQHTHDYVGNLTTDGFSTNESLAAGGTTCKNGDKSAYFWPIIRIRNKGSKAVDPLNAHNIGDPILPVSAKIEFRGNAAGPVVAAPQFLRVLTGNAKSVTQAGANQNAKWTCTGFENRITAKYPLCPRGSQTVRIADFPGCNDGNTDSANHRTHIAFADAQGKCPAGMKAIPQLRITLKYNLPRGKLFALDAFPDEKHSPITDHNDFVNVMGEQLMNQVVQCVNTGRRC</sequence>
<name>A0A4R7VY34_9PSEU</name>
<comment type="caution">
    <text evidence="3">The sequence shown here is derived from an EMBL/GenBank/DDBJ whole genome shotgun (WGS) entry which is preliminary data.</text>
</comment>
<evidence type="ECO:0000313" key="4">
    <source>
        <dbReference type="Proteomes" id="UP000294927"/>
    </source>
</evidence>
<evidence type="ECO:0000256" key="1">
    <source>
        <dbReference type="SAM" id="MobiDB-lite"/>
    </source>
</evidence>
<feature type="compositionally biased region" description="Low complexity" evidence="1">
    <location>
        <begin position="112"/>
        <end position="124"/>
    </location>
</feature>
<dbReference type="RefSeq" id="WP_208297481.1">
    <property type="nucleotide sequence ID" value="NZ_SOCP01000003.1"/>
</dbReference>
<accession>A0A4R7VY34</accession>
<dbReference type="PANTHER" id="PTHR43662">
    <property type="match status" value="1"/>
</dbReference>
<dbReference type="InterPro" id="IPR018535">
    <property type="entry name" value="DUF1996"/>
</dbReference>
<dbReference type="EMBL" id="SOCP01000003">
    <property type="protein sequence ID" value="TDV55070.1"/>
    <property type="molecule type" value="Genomic_DNA"/>
</dbReference>
<keyword evidence="4" id="KW-1185">Reference proteome</keyword>
<evidence type="ECO:0000313" key="3">
    <source>
        <dbReference type="EMBL" id="TDV55070.1"/>
    </source>
</evidence>